<dbReference type="GO" id="GO:0015225">
    <property type="term" value="F:biotin transmembrane transporter activity"/>
    <property type="evidence" value="ECO:0007669"/>
    <property type="project" value="UniProtKB-UniRule"/>
</dbReference>
<evidence type="ECO:0000313" key="11">
    <source>
        <dbReference type="Proteomes" id="UP000465601"/>
    </source>
</evidence>
<gene>
    <name evidence="10" type="ORF">F8153_11800</name>
</gene>
<feature type="transmembrane region" description="Helical" evidence="9">
    <location>
        <begin position="112"/>
        <end position="135"/>
    </location>
</feature>
<keyword evidence="6 9" id="KW-1133">Transmembrane helix</keyword>
<dbReference type="RefSeq" id="WP_151866554.1">
    <property type="nucleotide sequence ID" value="NZ_WBZB01000040.1"/>
</dbReference>
<keyword evidence="3 8" id="KW-0813">Transport</keyword>
<evidence type="ECO:0000256" key="1">
    <source>
        <dbReference type="ARBA" id="ARBA00004651"/>
    </source>
</evidence>
<evidence type="ECO:0000256" key="6">
    <source>
        <dbReference type="ARBA" id="ARBA00022989"/>
    </source>
</evidence>
<evidence type="ECO:0000313" key="10">
    <source>
        <dbReference type="EMBL" id="KAB3527659.1"/>
    </source>
</evidence>
<keyword evidence="11" id="KW-1185">Reference proteome</keyword>
<accession>A0A833HMG5</accession>
<dbReference type="GO" id="GO:0005886">
    <property type="term" value="C:plasma membrane"/>
    <property type="evidence" value="ECO:0007669"/>
    <property type="project" value="UniProtKB-SubCell"/>
</dbReference>
<keyword evidence="4 8" id="KW-1003">Cell membrane</keyword>
<dbReference type="PANTHER" id="PTHR34295">
    <property type="entry name" value="BIOTIN TRANSPORTER BIOY"/>
    <property type="match status" value="1"/>
</dbReference>
<evidence type="ECO:0000256" key="4">
    <source>
        <dbReference type="ARBA" id="ARBA00022475"/>
    </source>
</evidence>
<organism evidence="10 11">
    <name type="scientific">Alkaliphilus serpentinus</name>
    <dbReference type="NCBI Taxonomy" id="1482731"/>
    <lineage>
        <taxon>Bacteria</taxon>
        <taxon>Bacillati</taxon>
        <taxon>Bacillota</taxon>
        <taxon>Clostridia</taxon>
        <taxon>Peptostreptococcales</taxon>
        <taxon>Natronincolaceae</taxon>
        <taxon>Alkaliphilus</taxon>
    </lineage>
</organism>
<comment type="subcellular location">
    <subcellularLocation>
        <location evidence="1 8">Cell membrane</location>
        <topology evidence="1 8">Multi-pass membrane protein</topology>
    </subcellularLocation>
</comment>
<dbReference type="AlphaFoldDB" id="A0A833HMG5"/>
<comment type="similarity">
    <text evidence="2 8">Belongs to the BioY family.</text>
</comment>
<dbReference type="Proteomes" id="UP000465601">
    <property type="component" value="Unassembled WGS sequence"/>
</dbReference>
<evidence type="ECO:0000256" key="2">
    <source>
        <dbReference type="ARBA" id="ARBA00010692"/>
    </source>
</evidence>
<dbReference type="PIRSF" id="PIRSF016661">
    <property type="entry name" value="BioY"/>
    <property type="match status" value="1"/>
</dbReference>
<protein>
    <recommendedName>
        <fullName evidence="8">Biotin transporter</fullName>
    </recommendedName>
</protein>
<evidence type="ECO:0000256" key="8">
    <source>
        <dbReference type="PIRNR" id="PIRNR016661"/>
    </source>
</evidence>
<evidence type="ECO:0000256" key="7">
    <source>
        <dbReference type="ARBA" id="ARBA00023136"/>
    </source>
</evidence>
<feature type="transmembrane region" description="Helical" evidence="9">
    <location>
        <begin position="12"/>
        <end position="35"/>
    </location>
</feature>
<dbReference type="InterPro" id="IPR003784">
    <property type="entry name" value="BioY"/>
</dbReference>
<evidence type="ECO:0000256" key="5">
    <source>
        <dbReference type="ARBA" id="ARBA00022692"/>
    </source>
</evidence>
<evidence type="ECO:0000256" key="3">
    <source>
        <dbReference type="ARBA" id="ARBA00022448"/>
    </source>
</evidence>
<proteinExistence type="inferred from homology"/>
<feature type="transmembrane region" description="Helical" evidence="9">
    <location>
        <begin position="81"/>
        <end position="105"/>
    </location>
</feature>
<evidence type="ECO:0000256" key="9">
    <source>
        <dbReference type="SAM" id="Phobius"/>
    </source>
</evidence>
<feature type="transmembrane region" description="Helical" evidence="9">
    <location>
        <begin position="56"/>
        <end position="75"/>
    </location>
</feature>
<feature type="transmembrane region" description="Helical" evidence="9">
    <location>
        <begin position="147"/>
        <end position="172"/>
    </location>
</feature>
<keyword evidence="5 9" id="KW-0812">Transmembrane</keyword>
<dbReference type="Gene3D" id="1.10.1760.20">
    <property type="match status" value="1"/>
</dbReference>
<dbReference type="OrthoDB" id="9803495at2"/>
<sequence length="182" mass="19117">MFKNLSLRDITYSAVFAALICILSYVYLPIPFSTVPITGQTLGIMLAGSLLKTRQAVLSVLIFLIIGFIGIPVFAGGASGISVLMGPTGGYLIGFLIGVMVIGLLKGSKNQLVRITAANIIGGIIVVYVLGVSWLSYSTGMDLKSAFVAGALYFLIGDIVKVAIASTLAVTLNKQLKKILTN</sequence>
<dbReference type="PANTHER" id="PTHR34295:SF4">
    <property type="entry name" value="BIOTIN TRANSPORTER BIOY-RELATED"/>
    <property type="match status" value="1"/>
</dbReference>
<dbReference type="EMBL" id="WBZB01000040">
    <property type="protein sequence ID" value="KAB3527659.1"/>
    <property type="molecule type" value="Genomic_DNA"/>
</dbReference>
<comment type="caution">
    <text evidence="10">The sequence shown here is derived from an EMBL/GenBank/DDBJ whole genome shotgun (WGS) entry which is preliminary data.</text>
</comment>
<reference evidence="10 11" key="1">
    <citation type="submission" date="2019-10" db="EMBL/GenBank/DDBJ databases">
        <title>Alkaliphilus serpentinus sp. nov. and Alkaliphilus pronyensis sp. nov., two novel anaerobic alkaliphilic species isolated from the serpentinized-hosted hydrothermal field of the Prony Bay (New Caledonia).</title>
        <authorList>
            <person name="Postec A."/>
        </authorList>
    </citation>
    <scope>NUCLEOTIDE SEQUENCE [LARGE SCALE GENOMIC DNA]</scope>
    <source>
        <strain evidence="10 11">LacT</strain>
    </source>
</reference>
<dbReference type="Pfam" id="PF02632">
    <property type="entry name" value="BioY"/>
    <property type="match status" value="1"/>
</dbReference>
<keyword evidence="7 8" id="KW-0472">Membrane</keyword>
<name>A0A833HMG5_9FIRM</name>